<reference evidence="4" key="1">
    <citation type="submission" date="2016-10" db="EMBL/GenBank/DDBJ databases">
        <authorList>
            <person name="Varghese N."/>
        </authorList>
    </citation>
    <scope>NUCLEOTIDE SEQUENCE [LARGE SCALE GENOMIC DNA]</scope>
    <source>
        <strain evidence="4">DSM 45096 / BCRC 16803 / CGMCC 4.1857 / CIP 109030 / JCM 12277 / KCTC 19219 / NBRC 100920 / 33214</strain>
    </source>
</reference>
<dbReference type="RefSeq" id="WP_042443741.1">
    <property type="nucleotide sequence ID" value="NZ_BBPN01000005.1"/>
</dbReference>
<dbReference type="Gene3D" id="3.50.30.10">
    <property type="entry name" value="Phosphohistidine domain"/>
    <property type="match status" value="1"/>
</dbReference>
<dbReference type="Pfam" id="PF01326">
    <property type="entry name" value="PPDK_N"/>
    <property type="match status" value="1"/>
</dbReference>
<dbReference type="InterPro" id="IPR013815">
    <property type="entry name" value="ATP_grasp_subdomain_1"/>
</dbReference>
<keyword evidence="3" id="KW-0808">Transferase</keyword>
<name>A0A1H7I173_STRJI</name>
<evidence type="ECO:0000313" key="4">
    <source>
        <dbReference type="Proteomes" id="UP000183015"/>
    </source>
</evidence>
<evidence type="ECO:0000259" key="1">
    <source>
        <dbReference type="Pfam" id="PF00391"/>
    </source>
</evidence>
<dbReference type="SUPFAM" id="SSF56059">
    <property type="entry name" value="Glutathione synthetase ATP-binding domain-like"/>
    <property type="match status" value="1"/>
</dbReference>
<evidence type="ECO:0000259" key="2">
    <source>
        <dbReference type="Pfam" id="PF01326"/>
    </source>
</evidence>
<keyword evidence="3" id="KW-0418">Kinase</keyword>
<accession>A0A1H7I173</accession>
<dbReference type="OrthoDB" id="9765468at2"/>
<dbReference type="AlphaFoldDB" id="A0A1H7I173"/>
<dbReference type="eggNOG" id="COG0574">
    <property type="taxonomic scope" value="Bacteria"/>
</dbReference>
<dbReference type="Gene3D" id="3.30.470.20">
    <property type="entry name" value="ATP-grasp fold, B domain"/>
    <property type="match status" value="1"/>
</dbReference>
<dbReference type="PANTHER" id="PTHR43615:SF1">
    <property type="entry name" value="PPDK_N DOMAIN-CONTAINING PROTEIN"/>
    <property type="match status" value="1"/>
</dbReference>
<dbReference type="eggNOG" id="COG3848">
    <property type="taxonomic scope" value="Bacteria"/>
</dbReference>
<dbReference type="InterPro" id="IPR036637">
    <property type="entry name" value="Phosphohistidine_dom_sf"/>
</dbReference>
<sequence>MELVLNGSATGDPATVGHKFARQYVMSQAGLPVPGFFCVSAEAFPASEQTAAAFPGPEATSEELVGWATAARDRIRAGGVPPELERQVLSGFDELAGSVGLVAVRACVAAAADGAGEDGAADPFAGLSDSFLYVDRDAVLARIVDCWASAYNPEAVLYRVRRGVDPTAARVAVGVQRMVPGVRSFVVFTRDPRSGADRRLIAAAHGIGEGIVQEKADIDHFFVDGPTGAIELDTVSKSVMVGLDPARPGDGPVTLPVPAELADEPVLTDTEVNRICDLAAKAEEIFGGPQDVEGVLTADGGIHLVQSRPVVVAGAPDAGAEGTRGQDSGAQDSVEQTPWTNHNLTESFPGLTSALTYSQARVFYRMGFTDFYRRLGVSGRSLRRNQHHLSRMIGYLDGRVFYRLDAWFTLHGQIPGFAMMRPVWERSLGLTERTGVPRPVHRRPWATVLPALPRLAWMYARQPRQLRLFLRWWDALAADCASLEHCSADELIARYRHMWAEAEQRWGVTMVTSYFALVALACTDALLNRWVPGGAALLPRLLAGGKPNRTLASVRSAVALAELVGARPELRDAVLERPEREVWAEITDGRYGADVAAAFGQHLATYGDRALHDLKLEVLTPRQEPWMILPTLRPFITQGLTVEANLADEARTRAEARQALREACPNPLPRAVLGAVLASLRFSVKAREDTRFCRSQLYGISREVLWRLGDRLVAAGMLDEAADLVHLHVEEVLGAFDGTLTETDLRAVAARRKAELDRCAEKAEPPAYFTVPADVPVPEALRSRHDPDRAPDVAEDGALRGLASSSGRVRARAKIVRDASVPPQSCTDRILVAKETDPGWLALMMAAKGIVVERGSLISHTAISGRLLGIPTVVAVPRALTVIPDGAWVEMDGDTGTVRLLSEAELETAKE</sequence>
<organism evidence="3 4">
    <name type="scientific">Streptacidiphilus jiangxiensis</name>
    <dbReference type="NCBI Taxonomy" id="235985"/>
    <lineage>
        <taxon>Bacteria</taxon>
        <taxon>Bacillati</taxon>
        <taxon>Actinomycetota</taxon>
        <taxon>Actinomycetes</taxon>
        <taxon>Kitasatosporales</taxon>
        <taxon>Streptomycetaceae</taxon>
        <taxon>Streptacidiphilus</taxon>
    </lineage>
</organism>
<dbReference type="PANTHER" id="PTHR43615">
    <property type="entry name" value="PHOSPHOENOLPYRUVATE SYNTHASE-RELATED"/>
    <property type="match status" value="1"/>
</dbReference>
<dbReference type="SUPFAM" id="SSF52009">
    <property type="entry name" value="Phosphohistidine domain"/>
    <property type="match status" value="1"/>
</dbReference>
<proteinExistence type="predicted"/>
<dbReference type="EMBL" id="FOAZ01000002">
    <property type="protein sequence ID" value="SEK56148.1"/>
    <property type="molecule type" value="Genomic_DNA"/>
</dbReference>
<dbReference type="Proteomes" id="UP000183015">
    <property type="component" value="Unassembled WGS sequence"/>
</dbReference>
<dbReference type="InterPro" id="IPR051549">
    <property type="entry name" value="PEP_Utilizing_Enz"/>
</dbReference>
<dbReference type="STRING" id="235985.SAMN05414137_102450"/>
<dbReference type="InterPro" id="IPR008279">
    <property type="entry name" value="PEP-util_enz_mobile_dom"/>
</dbReference>
<feature type="domain" description="Pyruvate phosphate dikinase AMP/ATP-binding" evidence="2">
    <location>
        <begin position="15"/>
        <end position="315"/>
    </location>
</feature>
<keyword evidence="3" id="KW-0670">Pyruvate</keyword>
<dbReference type="Gene3D" id="3.30.1490.20">
    <property type="entry name" value="ATP-grasp fold, A domain"/>
    <property type="match status" value="1"/>
</dbReference>
<keyword evidence="4" id="KW-1185">Reference proteome</keyword>
<dbReference type="InterPro" id="IPR002192">
    <property type="entry name" value="PPDK_AMP/ATP-bd"/>
</dbReference>
<protein>
    <submittedName>
        <fullName evidence="3">Pyruvate, water dikinase</fullName>
    </submittedName>
</protein>
<dbReference type="GO" id="GO:0005524">
    <property type="term" value="F:ATP binding"/>
    <property type="evidence" value="ECO:0007669"/>
    <property type="project" value="InterPro"/>
</dbReference>
<dbReference type="Pfam" id="PF00391">
    <property type="entry name" value="PEP-utilizers"/>
    <property type="match status" value="1"/>
</dbReference>
<gene>
    <name evidence="3" type="ORF">SAMN05414137_102450</name>
</gene>
<feature type="domain" description="PEP-utilising enzyme mobile" evidence="1">
    <location>
        <begin position="828"/>
        <end position="896"/>
    </location>
</feature>
<evidence type="ECO:0000313" key="3">
    <source>
        <dbReference type="EMBL" id="SEK56148.1"/>
    </source>
</evidence>
<dbReference type="GO" id="GO:0016301">
    <property type="term" value="F:kinase activity"/>
    <property type="evidence" value="ECO:0007669"/>
    <property type="project" value="UniProtKB-KW"/>
</dbReference>